<dbReference type="Proteomes" id="UP000243451">
    <property type="component" value="Unassembled WGS sequence"/>
</dbReference>
<dbReference type="AlphaFoldDB" id="A0A2P4EU82"/>
<evidence type="ECO:0000313" key="2">
    <source>
        <dbReference type="Proteomes" id="UP000243451"/>
    </source>
</evidence>
<dbReference type="Pfam" id="PF05954">
    <property type="entry name" value="Phage_GPD"/>
    <property type="match status" value="1"/>
</dbReference>
<dbReference type="OrthoDB" id="4070623at2"/>
<comment type="caution">
    <text evidence="1">The sequence shown here is derived from an EMBL/GenBank/DDBJ whole genome shotgun (WGS) entry which is preliminary data.</text>
</comment>
<protein>
    <submittedName>
        <fullName evidence="1">Late control protein</fullName>
    </submittedName>
</protein>
<organism evidence="1 2">
    <name type="scientific">Halopseudomonas oceani</name>
    <dbReference type="NCBI Taxonomy" id="1708783"/>
    <lineage>
        <taxon>Bacteria</taxon>
        <taxon>Pseudomonadati</taxon>
        <taxon>Pseudomonadota</taxon>
        <taxon>Gammaproteobacteria</taxon>
        <taxon>Pseudomonadales</taxon>
        <taxon>Pseudomonadaceae</taxon>
        <taxon>Halopseudomonas</taxon>
    </lineage>
</organism>
<gene>
    <name evidence="1" type="ORF">C1949_11610</name>
</gene>
<accession>A0A2P4EU82</accession>
<dbReference type="PANTHER" id="PTHR35862:SF3">
    <property type="entry name" value="FELS-2 PROPHAGE PROTEIN"/>
    <property type="match status" value="1"/>
</dbReference>
<sequence>MINLSSHPAPAYRVVVNGQDITSKISPRLISLTLTDNRGLEADQLDITLSDHDGQLAIPPRRAQVDLWLGWSDTGLVYKGSYVVDETEHSGAPDTLSIRARSADLRAELSRKRERSWHSVTLGDVLHTIAEAYSLKPVIDVVLAALPLAHQDQANESDANLLTRLAQEHDAIATIKAGHLLVTPVGAAKTASGLPLPHVQFTRTSGDNHRFLQADRDAYTGVRAHYYQPNSAERLEALIGTDDNVKTLRHVYADQASALQAVRSEWRRLQRGAATLSYTLARGRADLIPEMTFGLSGIKPEISAVVWLCRRVMHQVNESGYTVALELENQLAEDEDLAALVETQYTGVIAWYRDKDGNQQPVTEGDQTSPLRLTHLYASQASAERAVKREFGRLQGAD</sequence>
<dbReference type="InterPro" id="IPR052726">
    <property type="entry name" value="Phage_Baseplate_Hub"/>
</dbReference>
<name>A0A2P4EU82_9GAMM</name>
<dbReference type="SUPFAM" id="SSF69279">
    <property type="entry name" value="Phage tail proteins"/>
    <property type="match status" value="1"/>
</dbReference>
<evidence type="ECO:0000313" key="1">
    <source>
        <dbReference type="EMBL" id="POB03006.1"/>
    </source>
</evidence>
<reference evidence="1 2" key="1">
    <citation type="submission" date="2018-01" db="EMBL/GenBank/DDBJ databases">
        <title>Draft genome of the type strain Pseudomonas oceani DSM 100277 isolated from the deep water in Okinawa trough, northwestern Pacific Ocean.</title>
        <authorList>
            <person name="Gomila M."/>
            <person name="Mulet M."/>
            <person name="Garcia-Valdes E."/>
            <person name="Lalucat J."/>
        </authorList>
    </citation>
    <scope>NUCLEOTIDE SEQUENCE [LARGE SCALE GENOMIC DNA]</scope>
    <source>
        <strain evidence="1 2">DSM 100277</strain>
    </source>
</reference>
<keyword evidence="2" id="KW-1185">Reference proteome</keyword>
<dbReference type="PANTHER" id="PTHR35862">
    <property type="entry name" value="FELS-2 PROPHAGE PROTEIN"/>
    <property type="match status" value="1"/>
</dbReference>
<proteinExistence type="predicted"/>
<dbReference type="RefSeq" id="WP_104738631.1">
    <property type="nucleotide sequence ID" value="NZ_BMHR01000010.1"/>
</dbReference>
<dbReference type="EMBL" id="PPSK01000010">
    <property type="protein sequence ID" value="POB03006.1"/>
    <property type="molecule type" value="Genomic_DNA"/>
</dbReference>